<dbReference type="EMBL" id="MTHB01000118">
    <property type="protein sequence ID" value="OXC76757.1"/>
    <property type="molecule type" value="Genomic_DNA"/>
</dbReference>
<gene>
    <name evidence="2" type="ORF">BSU04_20320</name>
</gene>
<evidence type="ECO:0000256" key="1">
    <source>
        <dbReference type="SAM" id="MobiDB-lite"/>
    </source>
</evidence>
<evidence type="ECO:0000313" key="3">
    <source>
        <dbReference type="Proteomes" id="UP000214720"/>
    </source>
</evidence>
<feature type="compositionally biased region" description="Acidic residues" evidence="1">
    <location>
        <begin position="168"/>
        <end position="180"/>
    </location>
</feature>
<proteinExistence type="predicted"/>
<name>A0A226X157_CABSO</name>
<sequence length="188" mass="19740">METLVAWFAVPPRTPKAHQMALPVSDIGRSDLPSPACEALMTTKPSERIVVFVTPAQKLAITSTADGLGVSVSELMRRAILSFNATSEQVKAASLVDRLRAPKTPDLLNVALRQVAERAAAREARDAALVAKVASKRTLAAEGPKSLPAPLPALEPQTDDVLPQTCDSGEDLGASDESDGDASFSGRA</sequence>
<evidence type="ECO:0000313" key="2">
    <source>
        <dbReference type="EMBL" id="OXC76757.1"/>
    </source>
</evidence>
<feature type="region of interest" description="Disordered" evidence="1">
    <location>
        <begin position="139"/>
        <end position="188"/>
    </location>
</feature>
<dbReference type="AlphaFoldDB" id="A0A226X157"/>
<protein>
    <submittedName>
        <fullName evidence="2">Uncharacterized protein</fullName>
    </submittedName>
</protein>
<dbReference type="Proteomes" id="UP000214720">
    <property type="component" value="Unassembled WGS sequence"/>
</dbReference>
<organism evidence="2 3">
    <name type="scientific">Caballeronia sordidicola</name>
    <name type="common">Burkholderia sordidicola</name>
    <dbReference type="NCBI Taxonomy" id="196367"/>
    <lineage>
        <taxon>Bacteria</taxon>
        <taxon>Pseudomonadati</taxon>
        <taxon>Pseudomonadota</taxon>
        <taxon>Betaproteobacteria</taxon>
        <taxon>Burkholderiales</taxon>
        <taxon>Burkholderiaceae</taxon>
        <taxon>Caballeronia</taxon>
    </lineage>
</organism>
<accession>A0A226X157</accession>
<comment type="caution">
    <text evidence="2">The sequence shown here is derived from an EMBL/GenBank/DDBJ whole genome shotgun (WGS) entry which is preliminary data.</text>
</comment>
<reference evidence="3" key="1">
    <citation type="submission" date="2017-01" db="EMBL/GenBank/DDBJ databases">
        <title>Genome Analysis of Deinococcus marmoris KOPRI26562.</title>
        <authorList>
            <person name="Kim J.H."/>
            <person name="Oh H.-M."/>
        </authorList>
    </citation>
    <scope>NUCLEOTIDE SEQUENCE [LARGE SCALE GENOMIC DNA]</scope>
    <source>
        <strain evidence="3">PAMC 26633</strain>
    </source>
</reference>